<reference evidence="5" key="1">
    <citation type="journal article" date="2006" name="PLoS Biol.">
        <title>Macronuclear genome sequence of the ciliate Tetrahymena thermophila, a model eukaryote.</title>
        <authorList>
            <person name="Eisen J.A."/>
            <person name="Coyne R.S."/>
            <person name="Wu M."/>
            <person name="Wu D."/>
            <person name="Thiagarajan M."/>
            <person name="Wortman J.R."/>
            <person name="Badger J.H."/>
            <person name="Ren Q."/>
            <person name="Amedeo P."/>
            <person name="Jones K.M."/>
            <person name="Tallon L.J."/>
            <person name="Delcher A.L."/>
            <person name="Salzberg S.L."/>
            <person name="Silva J.C."/>
            <person name="Haas B.J."/>
            <person name="Majoros W.H."/>
            <person name="Farzad M."/>
            <person name="Carlton J.M."/>
            <person name="Smith R.K. Jr."/>
            <person name="Garg J."/>
            <person name="Pearlman R.E."/>
            <person name="Karrer K.M."/>
            <person name="Sun L."/>
            <person name="Manning G."/>
            <person name="Elde N.C."/>
            <person name="Turkewitz A.P."/>
            <person name="Asai D.J."/>
            <person name="Wilkes D.E."/>
            <person name="Wang Y."/>
            <person name="Cai H."/>
            <person name="Collins K."/>
            <person name="Stewart B.A."/>
            <person name="Lee S.R."/>
            <person name="Wilamowska K."/>
            <person name="Weinberg Z."/>
            <person name="Ruzzo W.L."/>
            <person name="Wloga D."/>
            <person name="Gaertig J."/>
            <person name="Frankel J."/>
            <person name="Tsao C.-C."/>
            <person name="Gorovsky M.A."/>
            <person name="Keeling P.J."/>
            <person name="Waller R.F."/>
            <person name="Patron N.J."/>
            <person name="Cherry J.M."/>
            <person name="Stover N.A."/>
            <person name="Krieger C.J."/>
            <person name="del Toro C."/>
            <person name="Ryder H.F."/>
            <person name="Williamson S.C."/>
            <person name="Barbeau R.A."/>
            <person name="Hamilton E.P."/>
            <person name="Orias E."/>
        </authorList>
    </citation>
    <scope>NUCLEOTIDE SEQUENCE [LARGE SCALE GENOMIC DNA]</scope>
    <source>
        <strain evidence="5">SB210</strain>
    </source>
</reference>
<dbReference type="TCDB" id="1.A.17.6.7">
    <property type="family name" value="the calcium-dependent chloride channel (ca-clc) family"/>
</dbReference>
<feature type="transmembrane region" description="Helical" evidence="3">
    <location>
        <begin position="269"/>
        <end position="288"/>
    </location>
</feature>
<keyword evidence="3" id="KW-0472">Membrane</keyword>
<feature type="compositionally biased region" description="Low complexity" evidence="2">
    <location>
        <begin position="50"/>
        <end position="71"/>
    </location>
</feature>
<evidence type="ECO:0000256" key="3">
    <source>
        <dbReference type="SAM" id="Phobius"/>
    </source>
</evidence>
<dbReference type="GeneID" id="24438224"/>
<feature type="transmembrane region" description="Helical" evidence="3">
    <location>
        <begin position="404"/>
        <end position="423"/>
    </location>
</feature>
<dbReference type="KEGG" id="tet:TTHERM_000290919"/>
<keyword evidence="3" id="KW-1133">Transmembrane helix</keyword>
<feature type="coiled-coil region" evidence="1">
    <location>
        <begin position="104"/>
        <end position="178"/>
    </location>
</feature>
<feature type="region of interest" description="Disordered" evidence="2">
    <location>
        <begin position="1"/>
        <end position="96"/>
    </location>
</feature>
<dbReference type="HOGENOM" id="CLU_324537_0_0_1"/>
<feature type="transmembrane region" description="Helical" evidence="3">
    <location>
        <begin position="706"/>
        <end position="726"/>
    </location>
</feature>
<gene>
    <name evidence="4" type="ORF">TTHERM_000290919</name>
</gene>
<feature type="transmembrane region" description="Helical" evidence="3">
    <location>
        <begin position="590"/>
        <end position="614"/>
    </location>
</feature>
<keyword evidence="1" id="KW-0175">Coiled coil</keyword>
<dbReference type="EMBL" id="GG662651">
    <property type="protein sequence ID" value="EWS73760.1"/>
    <property type="molecule type" value="Genomic_DNA"/>
</dbReference>
<keyword evidence="3 4" id="KW-0812">Transmembrane</keyword>
<dbReference type="RefSeq" id="XP_012653724.1">
    <property type="nucleotide sequence ID" value="XM_012798270.1"/>
</dbReference>
<dbReference type="OMA" id="PRCICEY"/>
<feature type="transmembrane region" description="Helical" evidence="3">
    <location>
        <begin position="443"/>
        <end position="462"/>
    </location>
</feature>
<dbReference type="InParanoid" id="W7X390"/>
<sequence>MSQRNIQVAYDHSPQRQKRITQFVNKGNKVRRNREQDRHEKRNRKEESESSSQSSSKSSSRSSSQKSSSSSGEEENNKNKRQSRRDIQKATQARKSVYLQQEKLRELQQREKQEKTKIMIMKSQKKIDMQENKIEDLQQELEYQKQNVDQLNKERQKLKQETQKIQMIEQQKNLVQSNYEAHKLKVETVKKNFMKRQQTQVDIKADNFNKALHNDQSKVREVGNTILFIFNQLFFALSNNYFLSKYVYQIANSYGAKSEVFFSKNAFLFNNYLFSVLIFIPFYVEYFINTKISGIDSFFLHNYAYSTHSYVSVSLAIFFLFQLIVGIYKYNDIKKKEVGQEAKKSKKIINFRIVFGDWNWKIRERDSIQKNQISLTKRVLQYYSDKDSHYKKYMDQNAGLIQKLIFRFLIVGLIISSIVPVIIIHQKDIFFDLVDIKFISEIINGLIIACISKMVYMIIIPLNKFEGLANQDSRTKLLYLKKFFSEIFPILASILMSYSVILENDTYIFYIGILTNNISYDYTKYVCRESQVAYQLFGLLIGHFIISIVFQYIPSILNSIMKSGSKSKFEQSIQFDTIDASISLLVSNTIFLALLPFSFFSIFAFLVILLLNFLNEWLIQQKITLPQFSGLSSTHLKGFVSFFYNTTLLFCFCYYSFFFVRTFTPIYHFDNNTMYCNPFMGQTTSLANRFRQYLYDTQVIGVAYDILTWLPLIYGLFIIYLVAYLVSQNQKRVWEFEFQKKLKELSGIKQYYESRINRLEKRIDDANKILEEDAFLTQENDDYNINNGTTNIPHSRIPQKPQLSSTLAFLDQEDQNIRQGSETSIKLHSLSKMNRFGNPSQSHIAPTASSKLLNQYLTTDGKDADASSKENINQDLNLKKNNLGRPKNFF</sequence>
<evidence type="ECO:0000256" key="2">
    <source>
        <dbReference type="SAM" id="MobiDB-lite"/>
    </source>
</evidence>
<feature type="coiled-coil region" evidence="1">
    <location>
        <begin position="742"/>
        <end position="769"/>
    </location>
</feature>
<feature type="transmembrane region" description="Helical" evidence="3">
    <location>
        <begin position="635"/>
        <end position="657"/>
    </location>
</feature>
<feature type="transmembrane region" description="Helical" evidence="3">
    <location>
        <begin position="483"/>
        <end position="501"/>
    </location>
</feature>
<evidence type="ECO:0000313" key="4">
    <source>
        <dbReference type="EMBL" id="EWS73760.1"/>
    </source>
</evidence>
<dbReference type="Proteomes" id="UP000009168">
    <property type="component" value="Unassembled WGS sequence"/>
</dbReference>
<feature type="transmembrane region" description="Helical" evidence="3">
    <location>
        <begin position="507"/>
        <end position="523"/>
    </location>
</feature>
<name>W7X390_TETTS</name>
<keyword evidence="5" id="KW-1185">Reference proteome</keyword>
<dbReference type="AlphaFoldDB" id="W7X390"/>
<feature type="transmembrane region" description="Helical" evidence="3">
    <location>
        <begin position="532"/>
        <end position="553"/>
    </location>
</feature>
<protein>
    <submittedName>
        <fullName evidence="4">Transmembrane protein, putative</fullName>
    </submittedName>
</protein>
<feature type="transmembrane region" description="Helical" evidence="3">
    <location>
        <begin position="308"/>
        <end position="328"/>
    </location>
</feature>
<proteinExistence type="predicted"/>
<feature type="compositionally biased region" description="Basic and acidic residues" evidence="2">
    <location>
        <begin position="33"/>
        <end position="48"/>
    </location>
</feature>
<evidence type="ECO:0000313" key="5">
    <source>
        <dbReference type="Proteomes" id="UP000009168"/>
    </source>
</evidence>
<evidence type="ECO:0000256" key="1">
    <source>
        <dbReference type="SAM" id="Coils"/>
    </source>
</evidence>
<accession>W7X390</accession>
<organism evidence="4 5">
    <name type="scientific">Tetrahymena thermophila (strain SB210)</name>
    <dbReference type="NCBI Taxonomy" id="312017"/>
    <lineage>
        <taxon>Eukaryota</taxon>
        <taxon>Sar</taxon>
        <taxon>Alveolata</taxon>
        <taxon>Ciliophora</taxon>
        <taxon>Intramacronucleata</taxon>
        <taxon>Oligohymenophorea</taxon>
        <taxon>Hymenostomatida</taxon>
        <taxon>Tetrahymenina</taxon>
        <taxon>Tetrahymenidae</taxon>
        <taxon>Tetrahymena</taxon>
    </lineage>
</organism>